<accession>A0AAD9H2I2</accession>
<proteinExistence type="predicted"/>
<feature type="region of interest" description="Disordered" evidence="1">
    <location>
        <begin position="1"/>
        <end position="41"/>
    </location>
</feature>
<evidence type="ECO:0000313" key="3">
    <source>
        <dbReference type="Proteomes" id="UP001232148"/>
    </source>
</evidence>
<comment type="caution">
    <text evidence="2">The sequence shown here is derived from an EMBL/GenBank/DDBJ whole genome shotgun (WGS) entry which is preliminary data.</text>
</comment>
<dbReference type="AlphaFoldDB" id="A0AAD9H2I2"/>
<gene>
    <name evidence="2" type="ORF">LX32DRAFT_285972</name>
</gene>
<dbReference type="EMBL" id="MU843160">
    <property type="protein sequence ID" value="KAK2020888.1"/>
    <property type="molecule type" value="Genomic_DNA"/>
</dbReference>
<reference evidence="2" key="1">
    <citation type="submission" date="2021-06" db="EMBL/GenBank/DDBJ databases">
        <title>Comparative genomics, transcriptomics and evolutionary studies reveal genomic signatures of adaptation to plant cell wall in hemibiotrophic fungi.</title>
        <authorList>
            <consortium name="DOE Joint Genome Institute"/>
            <person name="Baroncelli R."/>
            <person name="Diaz J.F."/>
            <person name="Benocci T."/>
            <person name="Peng M."/>
            <person name="Battaglia E."/>
            <person name="Haridas S."/>
            <person name="Andreopoulos W."/>
            <person name="Labutti K."/>
            <person name="Pangilinan J."/>
            <person name="Floch G.L."/>
            <person name="Makela M.R."/>
            <person name="Henrissat B."/>
            <person name="Grigoriev I.V."/>
            <person name="Crouch J.A."/>
            <person name="De Vries R.P."/>
            <person name="Sukno S.A."/>
            <person name="Thon M.R."/>
        </authorList>
    </citation>
    <scope>NUCLEOTIDE SEQUENCE</scope>
    <source>
        <strain evidence="2">MAFF235873</strain>
    </source>
</reference>
<keyword evidence="3" id="KW-1185">Reference proteome</keyword>
<organism evidence="2 3">
    <name type="scientific">Colletotrichum zoysiae</name>
    <dbReference type="NCBI Taxonomy" id="1216348"/>
    <lineage>
        <taxon>Eukaryota</taxon>
        <taxon>Fungi</taxon>
        <taxon>Dikarya</taxon>
        <taxon>Ascomycota</taxon>
        <taxon>Pezizomycotina</taxon>
        <taxon>Sordariomycetes</taxon>
        <taxon>Hypocreomycetidae</taxon>
        <taxon>Glomerellales</taxon>
        <taxon>Glomerellaceae</taxon>
        <taxon>Colletotrichum</taxon>
        <taxon>Colletotrichum graminicola species complex</taxon>
    </lineage>
</organism>
<evidence type="ECO:0000256" key="1">
    <source>
        <dbReference type="SAM" id="MobiDB-lite"/>
    </source>
</evidence>
<dbReference type="Proteomes" id="UP001232148">
    <property type="component" value="Unassembled WGS sequence"/>
</dbReference>
<name>A0AAD9H2I2_9PEZI</name>
<feature type="compositionally biased region" description="Basic and acidic residues" evidence="1">
    <location>
        <begin position="25"/>
        <end position="41"/>
    </location>
</feature>
<feature type="compositionally biased region" description="Basic and acidic residues" evidence="1">
    <location>
        <begin position="1"/>
        <end position="15"/>
    </location>
</feature>
<sequence length="177" mass="19829">MTTRKDTRPPKDAELRFSFPPILNPHHDQNPGNRSDDTGPHREPCCFLYPLAERVGPRYGTGSPPPSMLWTKGFRSLPRRVGCERGIPPCTVWIILTRAPRTRVAMQTIETPKEFPTLASLPPGTAAPNSPRLWESQIARVVTRGNRAARSTIPVTARPPQWEHHTYEGGNKLPLDV</sequence>
<protein>
    <submittedName>
        <fullName evidence="2">Uncharacterized protein</fullName>
    </submittedName>
</protein>
<evidence type="ECO:0000313" key="2">
    <source>
        <dbReference type="EMBL" id="KAK2020888.1"/>
    </source>
</evidence>